<dbReference type="AlphaFoldDB" id="W6Z6W6"/>
<dbReference type="KEGG" id="bze:COCCADRAFT_80978"/>
<evidence type="ECO:0000256" key="1">
    <source>
        <dbReference type="SAM" id="SignalP"/>
    </source>
</evidence>
<gene>
    <name evidence="2" type="ORF">COCCADRAFT_80978</name>
</gene>
<protein>
    <recommendedName>
        <fullName evidence="4">AA1-like domain-containing protein</fullName>
    </recommendedName>
</protein>
<dbReference type="EMBL" id="KI964537">
    <property type="protein sequence ID" value="EUC39421.1"/>
    <property type="molecule type" value="Genomic_DNA"/>
</dbReference>
<evidence type="ECO:0008006" key="4">
    <source>
        <dbReference type="Google" id="ProtNLM"/>
    </source>
</evidence>
<dbReference type="Proteomes" id="UP000053841">
    <property type="component" value="Unassembled WGS sequence"/>
</dbReference>
<feature type="signal peptide" evidence="1">
    <location>
        <begin position="1"/>
        <end position="15"/>
    </location>
</feature>
<reference evidence="2 3" key="1">
    <citation type="journal article" date="2013" name="PLoS Genet.">
        <title>Comparative genome structure, secondary metabolite, and effector coding capacity across Cochliobolus pathogens.</title>
        <authorList>
            <person name="Condon B.J."/>
            <person name="Leng Y."/>
            <person name="Wu D."/>
            <person name="Bushley K.E."/>
            <person name="Ohm R.A."/>
            <person name="Otillar R."/>
            <person name="Martin J."/>
            <person name="Schackwitz W."/>
            <person name="Grimwood J."/>
            <person name="MohdZainudin N."/>
            <person name="Xue C."/>
            <person name="Wang R."/>
            <person name="Manning V.A."/>
            <person name="Dhillon B."/>
            <person name="Tu Z.J."/>
            <person name="Steffenson B.J."/>
            <person name="Salamov A."/>
            <person name="Sun H."/>
            <person name="Lowry S."/>
            <person name="LaButti K."/>
            <person name="Han J."/>
            <person name="Copeland A."/>
            <person name="Lindquist E."/>
            <person name="Barry K."/>
            <person name="Schmutz J."/>
            <person name="Baker S.E."/>
            <person name="Ciuffetti L.M."/>
            <person name="Grigoriev I.V."/>
            <person name="Zhong S."/>
            <person name="Turgeon B.G."/>
        </authorList>
    </citation>
    <scope>NUCLEOTIDE SEQUENCE [LARGE SCALE GENOMIC DNA]</scope>
    <source>
        <strain evidence="2 3">26-R-13</strain>
    </source>
</reference>
<evidence type="ECO:0000313" key="3">
    <source>
        <dbReference type="Proteomes" id="UP000053841"/>
    </source>
</evidence>
<keyword evidence="1" id="KW-0732">Signal</keyword>
<dbReference type="HOGENOM" id="CLU_2263486_0_0_1"/>
<evidence type="ECO:0000313" key="2">
    <source>
        <dbReference type="EMBL" id="EUC39421.1"/>
    </source>
</evidence>
<accession>W6Z6W6</accession>
<organism evidence="2 3">
    <name type="scientific">Cochliobolus carbonum (strain 26-R-13)</name>
    <name type="common">Maize leaf spot fungus</name>
    <name type="synonym">Bipolaris zeicola</name>
    <dbReference type="NCBI Taxonomy" id="930089"/>
    <lineage>
        <taxon>Eukaryota</taxon>
        <taxon>Fungi</taxon>
        <taxon>Dikarya</taxon>
        <taxon>Ascomycota</taxon>
        <taxon>Pezizomycotina</taxon>
        <taxon>Dothideomycetes</taxon>
        <taxon>Pleosporomycetidae</taxon>
        <taxon>Pleosporales</taxon>
        <taxon>Pleosporineae</taxon>
        <taxon>Pleosporaceae</taxon>
        <taxon>Bipolaris</taxon>
    </lineage>
</organism>
<dbReference type="RefSeq" id="XP_007706453.1">
    <property type="nucleotide sequence ID" value="XM_007708263.1"/>
</dbReference>
<sequence length="118" mass="12861">MKFTAVALFAGLASAQQVVTLFDAVYSVVEDARSYQIDIDLPTIVNCAAEEWAIGDRFTCSDASWALQINDEYGVSIRIDHIVDGVTYCADAAIEFTGSIPVYQIQASNITVTLEPVY</sequence>
<name>W6Z6W6_COCC2</name>
<feature type="chain" id="PRO_5012633131" description="AA1-like domain-containing protein" evidence="1">
    <location>
        <begin position="16"/>
        <end position="118"/>
    </location>
</feature>
<dbReference type="GeneID" id="19151079"/>
<keyword evidence="3" id="KW-1185">Reference proteome</keyword>
<dbReference type="OrthoDB" id="3690582at2759"/>
<proteinExistence type="predicted"/>